<evidence type="ECO:0000256" key="2">
    <source>
        <dbReference type="ARBA" id="ARBA00023239"/>
    </source>
</evidence>
<dbReference type="VEuPathDB" id="FungiDB:BO78DRAFT_388383"/>
<dbReference type="SUPFAM" id="SSF48576">
    <property type="entry name" value="Terpenoid synthases"/>
    <property type="match status" value="1"/>
</dbReference>
<comment type="similarity">
    <text evidence="1">Belongs to the trichodiene synthase family.</text>
</comment>
<keyword evidence="2" id="KW-0456">Lyase</keyword>
<evidence type="ECO:0000313" key="4">
    <source>
        <dbReference type="Proteomes" id="UP000248423"/>
    </source>
</evidence>
<keyword evidence="4" id="KW-1185">Reference proteome</keyword>
<protein>
    <submittedName>
        <fullName evidence="3">Terpenoid synthase</fullName>
    </submittedName>
</protein>
<evidence type="ECO:0000313" key="3">
    <source>
        <dbReference type="EMBL" id="PYI04686.1"/>
    </source>
</evidence>
<dbReference type="InterPro" id="IPR024652">
    <property type="entry name" value="Trichodiene_synth"/>
</dbReference>
<dbReference type="InterPro" id="IPR008949">
    <property type="entry name" value="Isoprenoid_synthase_dom_sf"/>
</dbReference>
<dbReference type="Gene3D" id="1.10.600.10">
    <property type="entry name" value="Farnesyl Diphosphate Synthase"/>
    <property type="match status" value="1"/>
</dbReference>
<dbReference type="GO" id="GO:0016838">
    <property type="term" value="F:carbon-oxygen lyase activity, acting on phosphates"/>
    <property type="evidence" value="ECO:0007669"/>
    <property type="project" value="InterPro"/>
</dbReference>
<organism evidence="3 4">
    <name type="scientific">Aspergillus sclerotiicarbonarius (strain CBS 121057 / IBT 28362)</name>
    <dbReference type="NCBI Taxonomy" id="1448318"/>
    <lineage>
        <taxon>Eukaryota</taxon>
        <taxon>Fungi</taxon>
        <taxon>Dikarya</taxon>
        <taxon>Ascomycota</taxon>
        <taxon>Pezizomycotina</taxon>
        <taxon>Eurotiomycetes</taxon>
        <taxon>Eurotiomycetidae</taxon>
        <taxon>Eurotiales</taxon>
        <taxon>Aspergillaceae</taxon>
        <taxon>Aspergillus</taxon>
        <taxon>Aspergillus subgen. Circumdati</taxon>
    </lineage>
</organism>
<sequence>MDKTLYSTLCQQLLDRLSYNKDYVPYRPFSQDLPCPPWSSKPEWNAALMVSKLFYSHIDEPTQEKILLFTAFFWRYDRGDPCTISAAKAFIPTLLRSPDHLPPDQQDYISAIHSLSHDYDAFDFGRIFKSAVDFMSGIIAEAEFLPRISQSPSCDGQFLRRMTGMGEAFAHLCFPRALNIPREDYIPLVPEMDDFMNHVNDVLSFYKESIVGEEEENQILRYARLNQVSVQHSLEHFMALADQSARNIRRLAACTPELGRVMERFIQGYLRFNTECPRYRLKECLPYIEYRWWEAE</sequence>
<dbReference type="Proteomes" id="UP000248423">
    <property type="component" value="Unassembled WGS sequence"/>
</dbReference>
<accession>A0A319E3M2</accession>
<dbReference type="STRING" id="1448318.A0A319E3M2"/>
<reference evidence="3 4" key="1">
    <citation type="submission" date="2018-02" db="EMBL/GenBank/DDBJ databases">
        <title>The genomes of Aspergillus section Nigri reveals drivers in fungal speciation.</title>
        <authorList>
            <consortium name="DOE Joint Genome Institute"/>
            <person name="Vesth T.C."/>
            <person name="Nybo J."/>
            <person name="Theobald S."/>
            <person name="Brandl J."/>
            <person name="Frisvad J.C."/>
            <person name="Nielsen K.F."/>
            <person name="Lyhne E.K."/>
            <person name="Kogle M.E."/>
            <person name="Kuo A."/>
            <person name="Riley R."/>
            <person name="Clum A."/>
            <person name="Nolan M."/>
            <person name="Lipzen A."/>
            <person name="Salamov A."/>
            <person name="Henrissat B."/>
            <person name="Wiebenga A."/>
            <person name="De vries R.P."/>
            <person name="Grigoriev I.V."/>
            <person name="Mortensen U.H."/>
            <person name="Andersen M.R."/>
            <person name="Baker S.E."/>
        </authorList>
    </citation>
    <scope>NUCLEOTIDE SEQUENCE [LARGE SCALE GENOMIC DNA]</scope>
    <source>
        <strain evidence="3 4">CBS 121057</strain>
    </source>
</reference>
<proteinExistence type="inferred from homology"/>
<dbReference type="AlphaFoldDB" id="A0A319E3M2"/>
<dbReference type="EMBL" id="KZ826366">
    <property type="protein sequence ID" value="PYI04686.1"/>
    <property type="molecule type" value="Genomic_DNA"/>
</dbReference>
<dbReference type="OrthoDB" id="2998174at2759"/>
<name>A0A319E3M2_ASPSB</name>
<gene>
    <name evidence="3" type="ORF">BO78DRAFT_388383</name>
</gene>
<dbReference type="Pfam" id="PF06330">
    <property type="entry name" value="TRI5"/>
    <property type="match status" value="1"/>
</dbReference>
<evidence type="ECO:0000256" key="1">
    <source>
        <dbReference type="ARBA" id="ARBA00007946"/>
    </source>
</evidence>